<evidence type="ECO:0000313" key="2">
    <source>
        <dbReference type="EMBL" id="KAF2865047.1"/>
    </source>
</evidence>
<dbReference type="AlphaFoldDB" id="A0A7C8I5Q1"/>
<feature type="transmembrane region" description="Helical" evidence="1">
    <location>
        <begin position="124"/>
        <end position="141"/>
    </location>
</feature>
<keyword evidence="1" id="KW-1133">Transmembrane helix</keyword>
<name>A0A7C8I5Q1_9PLEO</name>
<keyword evidence="1" id="KW-0472">Membrane</keyword>
<evidence type="ECO:0008006" key="4">
    <source>
        <dbReference type="Google" id="ProtNLM"/>
    </source>
</evidence>
<dbReference type="OrthoDB" id="4191440at2759"/>
<comment type="caution">
    <text evidence="2">The sequence shown here is derived from an EMBL/GenBank/DDBJ whole genome shotgun (WGS) entry which is preliminary data.</text>
</comment>
<dbReference type="Proteomes" id="UP000481861">
    <property type="component" value="Unassembled WGS sequence"/>
</dbReference>
<gene>
    <name evidence="2" type="ORF">BDV95DRAFT_266329</name>
</gene>
<feature type="transmembrane region" description="Helical" evidence="1">
    <location>
        <begin position="89"/>
        <end position="112"/>
    </location>
</feature>
<protein>
    <recommendedName>
        <fullName evidence="4">F-box domain-containing protein</fullName>
    </recommendedName>
</protein>
<reference evidence="2 3" key="1">
    <citation type="submission" date="2020-01" db="EMBL/GenBank/DDBJ databases">
        <authorList>
            <consortium name="DOE Joint Genome Institute"/>
            <person name="Haridas S."/>
            <person name="Albert R."/>
            <person name="Binder M."/>
            <person name="Bloem J."/>
            <person name="Labutti K."/>
            <person name="Salamov A."/>
            <person name="Andreopoulos B."/>
            <person name="Baker S.E."/>
            <person name="Barry K."/>
            <person name="Bills G."/>
            <person name="Bluhm B.H."/>
            <person name="Cannon C."/>
            <person name="Castanera R."/>
            <person name="Culley D.E."/>
            <person name="Daum C."/>
            <person name="Ezra D."/>
            <person name="Gonzalez J.B."/>
            <person name="Henrissat B."/>
            <person name="Kuo A."/>
            <person name="Liang C."/>
            <person name="Lipzen A."/>
            <person name="Lutzoni F."/>
            <person name="Magnuson J."/>
            <person name="Mondo S."/>
            <person name="Nolan M."/>
            <person name="Ohm R."/>
            <person name="Pangilinan J."/>
            <person name="Park H.-J.H."/>
            <person name="Ramirez L."/>
            <person name="Alfaro M."/>
            <person name="Sun H."/>
            <person name="Tritt A."/>
            <person name="Yoshinaga Y."/>
            <person name="Zwiers L.-H.L."/>
            <person name="Turgeon B.G."/>
            <person name="Goodwin S.B."/>
            <person name="Spatafora J.W."/>
            <person name="Crous P.W."/>
            <person name="Grigoriev I.V."/>
        </authorList>
    </citation>
    <scope>NUCLEOTIDE SEQUENCE [LARGE SCALE GENOMIC DNA]</scope>
    <source>
        <strain evidence="2 3">CBS 611.86</strain>
    </source>
</reference>
<accession>A0A7C8I5Q1</accession>
<evidence type="ECO:0000313" key="3">
    <source>
        <dbReference type="Proteomes" id="UP000481861"/>
    </source>
</evidence>
<organism evidence="2 3">
    <name type="scientific">Massariosphaeria phaeospora</name>
    <dbReference type="NCBI Taxonomy" id="100035"/>
    <lineage>
        <taxon>Eukaryota</taxon>
        <taxon>Fungi</taxon>
        <taxon>Dikarya</taxon>
        <taxon>Ascomycota</taxon>
        <taxon>Pezizomycotina</taxon>
        <taxon>Dothideomycetes</taxon>
        <taxon>Pleosporomycetidae</taxon>
        <taxon>Pleosporales</taxon>
        <taxon>Pleosporales incertae sedis</taxon>
        <taxon>Massariosphaeria</taxon>
    </lineage>
</organism>
<evidence type="ECO:0000256" key="1">
    <source>
        <dbReference type="SAM" id="Phobius"/>
    </source>
</evidence>
<proteinExistence type="predicted"/>
<feature type="transmembrane region" description="Helical" evidence="1">
    <location>
        <begin position="26"/>
        <end position="47"/>
    </location>
</feature>
<keyword evidence="3" id="KW-1185">Reference proteome</keyword>
<dbReference type="EMBL" id="JAADJZ010000037">
    <property type="protein sequence ID" value="KAF2865047.1"/>
    <property type="molecule type" value="Genomic_DNA"/>
</dbReference>
<sequence>MSIFPWLLISILLVFRWPGSRILLYGLIDLGLAILLAIGIGIQAAYLPADPDSCSNAAEWQIVGDGQSLFTVAAEVAGGSATFRCKQFVSAWVVAVCALIPQMLISYIGVFFDGREHSLLNPVRPFYWFVLLLLIIPLFIYEQVLPRVRFSTQYVVKLYRRTREQEVQESEQAVPYMPRYEHIQVANPKLQHVLNIEHVLLNVVYYMHYEDVINLGRASKAVRESVYPGRDLDYRIPKLKKHSCDNDQRGHCLYCNKQICLECKSEEFAPALPGRRHVKACQAFCRKCYYKQVSKHAPQYKKPCKCHALDRGFEFQDMCRTCAQKDITEMQAARHRRYQQEASDIASGKRLKAGEKTKCGHCMSELDYGTRFWVCGECNGECRDKIHPPYVKRKREYDVERAEGQVETSDEDGQWWSTWTKLFRRLAT</sequence>
<keyword evidence="1" id="KW-0812">Transmembrane</keyword>